<dbReference type="GO" id="GO:0003700">
    <property type="term" value="F:DNA-binding transcription factor activity"/>
    <property type="evidence" value="ECO:0007669"/>
    <property type="project" value="InterPro"/>
</dbReference>
<dbReference type="SUPFAM" id="SSF51215">
    <property type="entry name" value="Regulatory protein AraC"/>
    <property type="match status" value="1"/>
</dbReference>
<proteinExistence type="predicted"/>
<dbReference type="InterPro" id="IPR037923">
    <property type="entry name" value="HTH-like"/>
</dbReference>
<dbReference type="PATRIC" id="fig|1036673.3.peg.1815"/>
<dbReference type="SMART" id="SM00342">
    <property type="entry name" value="HTH_ARAC"/>
    <property type="match status" value="1"/>
</dbReference>
<reference evidence="6" key="1">
    <citation type="submission" date="2011-06" db="EMBL/GenBank/DDBJ databases">
        <title>Complete genome sequence of Paenibacillus mucilaginosus KNP414.</title>
        <authorList>
            <person name="Wang J."/>
            <person name="Hu S."/>
            <person name="Hu X."/>
            <person name="Zhang B."/>
            <person name="Dong D."/>
            <person name="Zhang S."/>
            <person name="Zhao K."/>
            <person name="Wu D."/>
        </authorList>
    </citation>
    <scope>NUCLEOTIDE SEQUENCE [LARGE SCALE GENOMIC DNA]</scope>
    <source>
        <strain evidence="6">KNP414</strain>
    </source>
</reference>
<gene>
    <name evidence="5" type="ordered locus">KNP414_02029</name>
</gene>
<accession>F8FRN3</accession>
<dbReference type="Gene3D" id="1.10.10.60">
    <property type="entry name" value="Homeodomain-like"/>
    <property type="match status" value="2"/>
</dbReference>
<dbReference type="PRINTS" id="PR00032">
    <property type="entry name" value="HTHARAC"/>
</dbReference>
<name>F8FRN3_PAEMK</name>
<dbReference type="PROSITE" id="PS01124">
    <property type="entry name" value="HTH_ARAC_FAMILY_2"/>
    <property type="match status" value="1"/>
</dbReference>
<dbReference type="SUPFAM" id="SSF46689">
    <property type="entry name" value="Homeodomain-like"/>
    <property type="match status" value="2"/>
</dbReference>
<dbReference type="RefSeq" id="WP_013915751.1">
    <property type="nucleotide sequence ID" value="NC_015690.1"/>
</dbReference>
<dbReference type="KEGG" id="pms:KNP414_02029"/>
<dbReference type="Proteomes" id="UP000006620">
    <property type="component" value="Chromosome"/>
</dbReference>
<dbReference type="InterPro" id="IPR009057">
    <property type="entry name" value="Homeodomain-like_sf"/>
</dbReference>
<dbReference type="AlphaFoldDB" id="F8FRN3"/>
<evidence type="ECO:0000256" key="2">
    <source>
        <dbReference type="ARBA" id="ARBA00023125"/>
    </source>
</evidence>
<keyword evidence="2" id="KW-0238">DNA-binding</keyword>
<keyword evidence="1" id="KW-0805">Transcription regulation</keyword>
<dbReference type="InterPro" id="IPR014710">
    <property type="entry name" value="RmlC-like_jellyroll"/>
</dbReference>
<dbReference type="InterPro" id="IPR003313">
    <property type="entry name" value="AraC-bd"/>
</dbReference>
<reference evidence="5 6" key="2">
    <citation type="journal article" date="2013" name="Genome Announc.">
        <title>Genome Sequence of Growth-Improving Paenibacillus mucilaginosus Strain KNP414.</title>
        <authorList>
            <person name="Lu J.J."/>
            <person name="Wang J.F."/>
            <person name="Hu X.F."/>
        </authorList>
    </citation>
    <scope>NUCLEOTIDE SEQUENCE [LARGE SCALE GENOMIC DNA]</scope>
    <source>
        <strain evidence="5 6">KNP414</strain>
    </source>
</reference>
<keyword evidence="3" id="KW-0804">Transcription</keyword>
<evidence type="ECO:0000313" key="5">
    <source>
        <dbReference type="EMBL" id="AEI40590.1"/>
    </source>
</evidence>
<evidence type="ECO:0000256" key="3">
    <source>
        <dbReference type="ARBA" id="ARBA00023163"/>
    </source>
</evidence>
<dbReference type="Gene3D" id="2.60.120.10">
    <property type="entry name" value="Jelly Rolls"/>
    <property type="match status" value="1"/>
</dbReference>
<dbReference type="InterPro" id="IPR018062">
    <property type="entry name" value="HTH_AraC-typ_CS"/>
</dbReference>
<feature type="domain" description="HTH araC/xylS-type" evidence="4">
    <location>
        <begin position="187"/>
        <end position="285"/>
    </location>
</feature>
<dbReference type="EMBL" id="CP002869">
    <property type="protein sequence ID" value="AEI40590.1"/>
    <property type="molecule type" value="Genomic_DNA"/>
</dbReference>
<dbReference type="PROSITE" id="PS00041">
    <property type="entry name" value="HTH_ARAC_FAMILY_1"/>
    <property type="match status" value="1"/>
</dbReference>
<evidence type="ECO:0000256" key="1">
    <source>
        <dbReference type="ARBA" id="ARBA00023015"/>
    </source>
</evidence>
<organism evidence="5 6">
    <name type="scientific">Paenibacillus mucilaginosus (strain KNP414)</name>
    <dbReference type="NCBI Taxonomy" id="1036673"/>
    <lineage>
        <taxon>Bacteria</taxon>
        <taxon>Bacillati</taxon>
        <taxon>Bacillota</taxon>
        <taxon>Bacilli</taxon>
        <taxon>Bacillales</taxon>
        <taxon>Paenibacillaceae</taxon>
        <taxon>Paenibacillus</taxon>
    </lineage>
</organism>
<dbReference type="PANTHER" id="PTHR43280:SF2">
    <property type="entry name" value="HTH-TYPE TRANSCRIPTIONAL REGULATOR EXSA"/>
    <property type="match status" value="1"/>
</dbReference>
<dbReference type="Pfam" id="PF02311">
    <property type="entry name" value="AraC_binding"/>
    <property type="match status" value="1"/>
</dbReference>
<dbReference type="InterPro" id="IPR020449">
    <property type="entry name" value="Tscrpt_reg_AraC-type_HTH"/>
</dbReference>
<dbReference type="HOGENOM" id="CLU_000445_88_3_9"/>
<dbReference type="Pfam" id="PF12833">
    <property type="entry name" value="HTH_18"/>
    <property type="match status" value="1"/>
</dbReference>
<evidence type="ECO:0000259" key="4">
    <source>
        <dbReference type="PROSITE" id="PS01124"/>
    </source>
</evidence>
<sequence length="290" mass="33791">MPVQSLPGMLRFGTRNDPLWIDFDRRIGPYEMVKNHYHIEYEIYYLFRGERNFFLKDSVYHIRSGDLMLIDSYAVHKTTERSEPDHERIVLHFAPSFFGGFPREEMELLLSPFGPAQPLMRLNLQERRYVETLLGSLLAELSERPPGYTLHIRNMAAELLLFAARRLQKRESSGPADELSPVQRKVTDIVRHLNQHYGESLQLDTVASQFYISKSHLSRVFKEVTGFGFTEYVNITRIKEAERLLAETDWSITRVSEHCGFDNFSHFGKMFKKLSGLSPRAYRKLNRPGG</sequence>
<protein>
    <submittedName>
        <fullName evidence="5">Transcriptional regulator, AraC family</fullName>
    </submittedName>
</protein>
<evidence type="ECO:0000313" key="6">
    <source>
        <dbReference type="Proteomes" id="UP000006620"/>
    </source>
</evidence>
<dbReference type="PANTHER" id="PTHR43280">
    <property type="entry name" value="ARAC-FAMILY TRANSCRIPTIONAL REGULATOR"/>
    <property type="match status" value="1"/>
</dbReference>
<dbReference type="GO" id="GO:0043565">
    <property type="term" value="F:sequence-specific DNA binding"/>
    <property type="evidence" value="ECO:0007669"/>
    <property type="project" value="InterPro"/>
</dbReference>
<dbReference type="InterPro" id="IPR018060">
    <property type="entry name" value="HTH_AraC"/>
</dbReference>